<dbReference type="EMBL" id="LNCU01000089">
    <property type="protein sequence ID" value="KWV51420.1"/>
    <property type="molecule type" value="Genomic_DNA"/>
</dbReference>
<reference evidence="3 4" key="1">
    <citation type="submission" date="2015-11" db="EMBL/GenBank/DDBJ databases">
        <title>Draft Genome Sequence of the Strain BR 10303 (Bradyrhizobium sp.) isolated from nodules of Centrolobium paraense.</title>
        <authorList>
            <person name="Zelli J.E."/>
            <person name="Simoes-Araujo J.L."/>
            <person name="Barauna A.C."/>
            <person name="Silva K."/>
        </authorList>
    </citation>
    <scope>NUCLEOTIDE SEQUENCE [LARGE SCALE GENOMIC DNA]</scope>
    <source>
        <strain evidence="3 4">BR 10303</strain>
    </source>
</reference>
<dbReference type="InterPro" id="IPR023346">
    <property type="entry name" value="Lysozyme-like_dom_sf"/>
</dbReference>
<sequence length="345" mass="35420">MPAPGKAPRRMAVDTINASAAAGVDPSRLQVASSIKQAASTTGVSFEYLLTTAKMESNFNPQAGASTSSAHGLYQFIDQTWLGTVKEAGSQLGYGNYANAITKNSDGSYSVSDPTARNAIMKLRDNSDASSSMAAALTQSNSFKLTGQLGRRPTDAELYMAHFMGVGGAAKLISGAEDSPSANAAAMFPKAAAANYSIFYDKSGSARSVSQVYSVLTTRYAAAANSADTRTAFAAAGGGTMSPYAVASAVPTPALSMDTAAYLSTFPDARAITRVSATSQTASSGQQAPVFRSLYQAGDRPQPISPAVQELWGGSTASTAAATPTVRAPGRLDLFSDPTGTYSNG</sequence>
<evidence type="ECO:0000256" key="1">
    <source>
        <dbReference type="ARBA" id="ARBA00009387"/>
    </source>
</evidence>
<dbReference type="SUPFAM" id="SSF53955">
    <property type="entry name" value="Lysozyme-like"/>
    <property type="match status" value="1"/>
</dbReference>
<name>A0A109JM72_9BRAD</name>
<protein>
    <submittedName>
        <fullName evidence="3">Transglycosylase</fullName>
    </submittedName>
</protein>
<evidence type="ECO:0000313" key="4">
    <source>
        <dbReference type="Proteomes" id="UP000057737"/>
    </source>
</evidence>
<proteinExistence type="inferred from homology"/>
<evidence type="ECO:0000259" key="2">
    <source>
        <dbReference type="Pfam" id="PF01464"/>
    </source>
</evidence>
<dbReference type="AlphaFoldDB" id="A0A109JM72"/>
<comment type="similarity">
    <text evidence="1">Belongs to the virb1 family.</text>
</comment>
<gene>
    <name evidence="3" type="ORF">AS156_12625</name>
</gene>
<keyword evidence="4" id="KW-1185">Reference proteome</keyword>
<comment type="caution">
    <text evidence="3">The sequence shown here is derived from an EMBL/GenBank/DDBJ whole genome shotgun (WGS) entry which is preliminary data.</text>
</comment>
<dbReference type="InterPro" id="IPR008258">
    <property type="entry name" value="Transglycosylase_SLT_dom_1"/>
</dbReference>
<accession>A0A109JM72</accession>
<evidence type="ECO:0000313" key="3">
    <source>
        <dbReference type="EMBL" id="KWV51420.1"/>
    </source>
</evidence>
<dbReference type="Pfam" id="PF01464">
    <property type="entry name" value="SLT"/>
    <property type="match status" value="1"/>
</dbReference>
<dbReference type="Gene3D" id="1.10.530.10">
    <property type="match status" value="1"/>
</dbReference>
<organism evidence="3 4">
    <name type="scientific">Bradyrhizobium macuxiense</name>
    <dbReference type="NCBI Taxonomy" id="1755647"/>
    <lineage>
        <taxon>Bacteria</taxon>
        <taxon>Pseudomonadati</taxon>
        <taxon>Pseudomonadota</taxon>
        <taxon>Alphaproteobacteria</taxon>
        <taxon>Hyphomicrobiales</taxon>
        <taxon>Nitrobacteraceae</taxon>
        <taxon>Bradyrhizobium</taxon>
    </lineage>
</organism>
<dbReference type="Proteomes" id="UP000057737">
    <property type="component" value="Unassembled WGS sequence"/>
</dbReference>
<feature type="domain" description="Transglycosylase SLT" evidence="2">
    <location>
        <begin position="34"/>
        <end position="89"/>
    </location>
</feature>